<gene>
    <name evidence="1" type="ORF">Pc13g12120</name>
    <name evidence="1" type="ORF">PCH_Pc13g12120</name>
</gene>
<evidence type="ECO:0000313" key="2">
    <source>
        <dbReference type="Proteomes" id="UP000000724"/>
    </source>
</evidence>
<dbReference type="HOGENOM" id="CLU_2027486_0_0_1"/>
<dbReference type="EMBL" id="AM920428">
    <property type="protein sequence ID" value="CAP92281.1"/>
    <property type="molecule type" value="Genomic_DNA"/>
</dbReference>
<dbReference type="AlphaFoldDB" id="B6H586"/>
<protein>
    <submittedName>
        <fullName evidence="1">Uncharacterized protein</fullName>
    </submittedName>
</protein>
<reference evidence="1 2" key="1">
    <citation type="journal article" date="2008" name="Nat. Biotechnol.">
        <title>Genome sequencing and analysis of the filamentous fungus Penicillium chrysogenum.</title>
        <authorList>
            <person name="van den Berg M.A."/>
            <person name="Albang R."/>
            <person name="Albermann K."/>
            <person name="Badger J.H."/>
            <person name="Daran J.-M."/>
            <person name="Driessen A.J.M."/>
            <person name="Garcia-Estrada C."/>
            <person name="Fedorova N.D."/>
            <person name="Harris D.M."/>
            <person name="Heijne W.H.M."/>
            <person name="Joardar V.S."/>
            <person name="Kiel J.A.K.W."/>
            <person name="Kovalchuk A."/>
            <person name="Martin J.F."/>
            <person name="Nierman W.C."/>
            <person name="Nijland J.G."/>
            <person name="Pronk J.T."/>
            <person name="Roubos J.A."/>
            <person name="van der Klei I.J."/>
            <person name="van Peij N.N.M.E."/>
            <person name="Veenhuis M."/>
            <person name="von Doehren H."/>
            <person name="Wagner C."/>
            <person name="Wortman J.R."/>
            <person name="Bovenberg R.A.L."/>
        </authorList>
    </citation>
    <scope>NUCLEOTIDE SEQUENCE [LARGE SCALE GENOMIC DNA]</scope>
    <source>
        <strain evidence="2">ATCC 28089 / DSM 1075 / NRRL 1951 / Wisconsin 54-1255</strain>
    </source>
</reference>
<evidence type="ECO:0000313" key="1">
    <source>
        <dbReference type="EMBL" id="CAP92281.1"/>
    </source>
</evidence>
<accession>B6H586</accession>
<dbReference type="Proteomes" id="UP000000724">
    <property type="component" value="Contig Pc00c13"/>
</dbReference>
<organism evidence="1 2">
    <name type="scientific">Penicillium rubens (strain ATCC 28089 / DSM 1075 / NRRL 1951 / Wisconsin 54-1255)</name>
    <name type="common">Penicillium chrysogenum</name>
    <dbReference type="NCBI Taxonomy" id="500485"/>
    <lineage>
        <taxon>Eukaryota</taxon>
        <taxon>Fungi</taxon>
        <taxon>Dikarya</taxon>
        <taxon>Ascomycota</taxon>
        <taxon>Pezizomycotina</taxon>
        <taxon>Eurotiomycetes</taxon>
        <taxon>Eurotiomycetidae</taxon>
        <taxon>Eurotiales</taxon>
        <taxon>Aspergillaceae</taxon>
        <taxon>Penicillium</taxon>
        <taxon>Penicillium chrysogenum species complex</taxon>
    </lineage>
</organism>
<keyword evidence="2" id="KW-1185">Reference proteome</keyword>
<dbReference type="VEuPathDB" id="FungiDB:PCH_Pc13g12120"/>
<proteinExistence type="predicted"/>
<sequence length="122" mass="13800">MVYTVRFSHSSPPRCQIGGNDDVRRDRLTVFCLGAWAQIRARPVSNEHKHKESTTLDMCITEQESLMESRDQNAGIRRLRISSPDHSVGARNFPSNTVRSMLSTKLATWGNWSPAVSRTIEV</sequence>
<name>B6H586_PENRW</name>